<comment type="subcellular location">
    <subcellularLocation>
        <location evidence="1">Cell membrane</location>
        <topology evidence="1">Multi-pass membrane protein</topology>
    </subcellularLocation>
</comment>
<feature type="compositionally biased region" description="Low complexity" evidence="6">
    <location>
        <begin position="15"/>
        <end position="42"/>
    </location>
</feature>
<keyword evidence="3 7" id="KW-0812">Transmembrane</keyword>
<feature type="transmembrane region" description="Helical" evidence="7">
    <location>
        <begin position="363"/>
        <end position="389"/>
    </location>
</feature>
<feature type="transmembrane region" description="Helical" evidence="7">
    <location>
        <begin position="486"/>
        <end position="514"/>
    </location>
</feature>
<evidence type="ECO:0000256" key="6">
    <source>
        <dbReference type="SAM" id="MobiDB-lite"/>
    </source>
</evidence>
<evidence type="ECO:0000256" key="3">
    <source>
        <dbReference type="ARBA" id="ARBA00022692"/>
    </source>
</evidence>
<reference evidence="8 9" key="1">
    <citation type="submission" date="2018-10" db="EMBL/GenBank/DDBJ databases">
        <title>Isolation, diversity and antifungal activity of actinobacteria from wheat.</title>
        <authorList>
            <person name="Han C."/>
        </authorList>
    </citation>
    <scope>NUCLEOTIDE SEQUENCE [LARGE SCALE GENOMIC DNA]</scope>
    <source>
        <strain evidence="8 9">NEAU-YY56</strain>
    </source>
</reference>
<evidence type="ECO:0000256" key="1">
    <source>
        <dbReference type="ARBA" id="ARBA00004651"/>
    </source>
</evidence>
<accession>A0A3M2J523</accession>
<feature type="compositionally biased region" description="Polar residues" evidence="6">
    <location>
        <begin position="60"/>
        <end position="69"/>
    </location>
</feature>
<keyword evidence="5 7" id="KW-0472">Membrane</keyword>
<dbReference type="EMBL" id="RFFI01000102">
    <property type="protein sequence ID" value="RMI06623.1"/>
    <property type="molecule type" value="Genomic_DNA"/>
</dbReference>
<protein>
    <submittedName>
        <fullName evidence="8">YihY/virulence factor BrkB family protein</fullName>
    </submittedName>
</protein>
<feature type="transmembrane region" description="Helical" evidence="7">
    <location>
        <begin position="114"/>
        <end position="130"/>
    </location>
</feature>
<evidence type="ECO:0000256" key="5">
    <source>
        <dbReference type="ARBA" id="ARBA00023136"/>
    </source>
</evidence>
<feature type="region of interest" description="Disordered" evidence="6">
    <location>
        <begin position="1"/>
        <end position="111"/>
    </location>
</feature>
<organism evidence="8 9">
    <name type="scientific">Cellulomonas triticagri</name>
    <dbReference type="NCBI Taxonomy" id="2483352"/>
    <lineage>
        <taxon>Bacteria</taxon>
        <taxon>Bacillati</taxon>
        <taxon>Actinomycetota</taxon>
        <taxon>Actinomycetes</taxon>
        <taxon>Micrococcales</taxon>
        <taxon>Cellulomonadaceae</taxon>
        <taxon>Cellulomonas</taxon>
    </lineage>
</organism>
<gene>
    <name evidence="8" type="ORF">EBM89_15865</name>
</gene>
<dbReference type="InterPro" id="IPR017039">
    <property type="entry name" value="Virul_fac_BrkB"/>
</dbReference>
<evidence type="ECO:0000313" key="8">
    <source>
        <dbReference type="EMBL" id="RMI06623.1"/>
    </source>
</evidence>
<feature type="transmembrane region" description="Helical" evidence="7">
    <location>
        <begin position="258"/>
        <end position="278"/>
    </location>
</feature>
<keyword evidence="2" id="KW-1003">Cell membrane</keyword>
<evidence type="ECO:0000256" key="4">
    <source>
        <dbReference type="ARBA" id="ARBA00022989"/>
    </source>
</evidence>
<dbReference type="PANTHER" id="PTHR30213:SF0">
    <property type="entry name" value="UPF0761 MEMBRANE PROTEIN YIHY"/>
    <property type="match status" value="1"/>
</dbReference>
<proteinExistence type="predicted"/>
<dbReference type="AlphaFoldDB" id="A0A3M2J523"/>
<evidence type="ECO:0000256" key="7">
    <source>
        <dbReference type="SAM" id="Phobius"/>
    </source>
</evidence>
<dbReference type="GO" id="GO:0005886">
    <property type="term" value="C:plasma membrane"/>
    <property type="evidence" value="ECO:0007669"/>
    <property type="project" value="UniProtKB-SubCell"/>
</dbReference>
<keyword evidence="4 7" id="KW-1133">Transmembrane helix</keyword>
<feature type="transmembrane region" description="Helical" evidence="7">
    <location>
        <begin position="168"/>
        <end position="196"/>
    </location>
</feature>
<feature type="transmembrane region" description="Helical" evidence="7">
    <location>
        <begin position="445"/>
        <end position="466"/>
    </location>
</feature>
<comment type="caution">
    <text evidence="8">The sequence shown here is derived from an EMBL/GenBank/DDBJ whole genome shotgun (WGS) entry which is preliminary data.</text>
</comment>
<sequence length="533" mass="55068">MPSASSRPRPRSSRTRPPGSCARSTARSSRSRSSSARGSAGRPTCSVPGGATEPGRRSRSTGSLPTAATSDRAPPACGPRSRRVAVARAASAGGLGPTVRQTGPRPAPVRPRRPVLATTVVVAVALAVLARRVPWVRRRLPVAGSTILAWTAVGATGLALASSVPAGAVGVLVGGTALTGAGVLAVVAGAAVAAALRAPLARRRARAESRPTVRDRAVALAERYPLTVRGWDLAPLLVRSVLRAGDVRVPGLAAEMTYYALISLVPIATALGASLGYLRPLLGEEQVEEIRTSVVDGLATVFAQQVATDVLAPLVDGLLDEQRGGFALGALLVTLYLASRVFRAAVRALDDAYRVESRRSVVVQYLLGFAFTVGALVLMVTVLLLVVVGPVLGGEELARSLGFGDAFQAAWAVLRWPTVLALSMAFLTLLYRYAPHVTTTWRDCLPGALAGTAGVLLVSSGYMLYIRVAVPDVPGVEPGSAAVVQAAAQMLGLVLAGALWLWLCSIAVLVGGVLDAEVDAARSARELPDDAVA</sequence>
<evidence type="ECO:0000313" key="9">
    <source>
        <dbReference type="Proteomes" id="UP000269289"/>
    </source>
</evidence>
<feature type="transmembrane region" description="Helical" evidence="7">
    <location>
        <begin position="324"/>
        <end position="342"/>
    </location>
</feature>
<dbReference type="Pfam" id="PF03631">
    <property type="entry name" value="Virul_fac_BrkB"/>
    <property type="match status" value="1"/>
</dbReference>
<dbReference type="PANTHER" id="PTHR30213">
    <property type="entry name" value="INNER MEMBRANE PROTEIN YHJD"/>
    <property type="match status" value="1"/>
</dbReference>
<dbReference type="Proteomes" id="UP000269289">
    <property type="component" value="Unassembled WGS sequence"/>
</dbReference>
<evidence type="ECO:0000256" key="2">
    <source>
        <dbReference type="ARBA" id="ARBA00022475"/>
    </source>
</evidence>
<feature type="transmembrane region" description="Helical" evidence="7">
    <location>
        <begin position="142"/>
        <end position="162"/>
    </location>
</feature>
<keyword evidence="9" id="KW-1185">Reference proteome</keyword>
<feature type="transmembrane region" description="Helical" evidence="7">
    <location>
        <begin position="409"/>
        <end position="433"/>
    </location>
</feature>
<name>A0A3M2J523_9CELL</name>